<sequence>MGSSSPPGDTELTELTELIVDALRADGYYTERVVDDEDRVAAVRRCGRRAGRLLGRSVQTLAVRSPSGRVAEVHVIDRTEPHPEDELAHLQMQRRMRAAIKSLSV</sequence>
<organism evidence="1 2">
    <name type="scientific">Nocardioides fonticola</name>
    <dbReference type="NCBI Taxonomy" id="450363"/>
    <lineage>
        <taxon>Bacteria</taxon>
        <taxon>Bacillati</taxon>
        <taxon>Actinomycetota</taxon>
        <taxon>Actinomycetes</taxon>
        <taxon>Propionibacteriales</taxon>
        <taxon>Nocardioidaceae</taxon>
        <taxon>Nocardioides</taxon>
    </lineage>
</organism>
<proteinExistence type="predicted"/>
<comment type="caution">
    <text evidence="1">The sequence shown here is derived from an EMBL/GenBank/DDBJ whole genome shotgun (WGS) entry which is preliminary data.</text>
</comment>
<dbReference type="RefSeq" id="WP_344733628.1">
    <property type="nucleotide sequence ID" value="NZ_BAAAZH010000016.1"/>
</dbReference>
<keyword evidence="2" id="KW-1185">Reference proteome</keyword>
<evidence type="ECO:0000313" key="1">
    <source>
        <dbReference type="EMBL" id="GAA4120403.1"/>
    </source>
</evidence>
<reference evidence="2" key="1">
    <citation type="journal article" date="2019" name="Int. J. Syst. Evol. Microbiol.">
        <title>The Global Catalogue of Microorganisms (GCM) 10K type strain sequencing project: providing services to taxonomists for standard genome sequencing and annotation.</title>
        <authorList>
            <consortium name="The Broad Institute Genomics Platform"/>
            <consortium name="The Broad Institute Genome Sequencing Center for Infectious Disease"/>
            <person name="Wu L."/>
            <person name="Ma J."/>
        </authorList>
    </citation>
    <scope>NUCLEOTIDE SEQUENCE [LARGE SCALE GENOMIC DNA]</scope>
    <source>
        <strain evidence="2">JCM 16703</strain>
    </source>
</reference>
<dbReference type="EMBL" id="BAAAZH010000016">
    <property type="protein sequence ID" value="GAA4120403.1"/>
    <property type="molecule type" value="Genomic_DNA"/>
</dbReference>
<evidence type="ECO:0000313" key="2">
    <source>
        <dbReference type="Proteomes" id="UP001501495"/>
    </source>
</evidence>
<dbReference type="Proteomes" id="UP001501495">
    <property type="component" value="Unassembled WGS sequence"/>
</dbReference>
<gene>
    <name evidence="1" type="ORF">GCM10022215_23950</name>
</gene>
<name>A0ABP7XJP4_9ACTN</name>
<accession>A0ABP7XJP4</accession>
<protein>
    <submittedName>
        <fullName evidence="1">Uncharacterized protein</fullName>
    </submittedName>
</protein>